<comment type="cofactor">
    <cofactor evidence="2">
        <name>Mn(2+)</name>
        <dbReference type="ChEBI" id="CHEBI:29035"/>
    </cofactor>
</comment>
<feature type="binding site" evidence="14">
    <location>
        <position position="176"/>
    </location>
    <ligand>
        <name>substrate</name>
    </ligand>
</feature>
<keyword evidence="13" id="KW-0464">Manganese</keyword>
<comment type="pathway">
    <text evidence="10">Carbohydrate degradation.</text>
</comment>
<feature type="binding site" evidence="10 13">
    <location>
        <position position="174"/>
    </location>
    <ligand>
        <name>a divalent metal cation</name>
        <dbReference type="ChEBI" id="CHEBI:60240"/>
    </ligand>
</feature>
<accession>A0A0J8J7B4</accession>
<dbReference type="Pfam" id="PF00834">
    <property type="entry name" value="Ribul_P_3_epim"/>
    <property type="match status" value="1"/>
</dbReference>
<evidence type="ECO:0000256" key="4">
    <source>
        <dbReference type="ARBA" id="ARBA00001947"/>
    </source>
</evidence>
<feature type="binding site" evidence="10 13">
    <location>
        <position position="65"/>
    </location>
    <ligand>
        <name>a divalent metal cation</name>
        <dbReference type="ChEBI" id="CHEBI:60240"/>
    </ligand>
</feature>
<dbReference type="NCBIfam" id="TIGR01163">
    <property type="entry name" value="rpe"/>
    <property type="match status" value="1"/>
</dbReference>
<feature type="binding site" evidence="10 14">
    <location>
        <begin position="141"/>
        <end position="144"/>
    </location>
    <ligand>
        <name>substrate</name>
    </ligand>
</feature>
<dbReference type="RefSeq" id="WP_007476956.1">
    <property type="nucleotide sequence ID" value="NZ_KQ130613.1"/>
</dbReference>
<comment type="cofactor">
    <cofactor evidence="4">
        <name>Zn(2+)</name>
        <dbReference type="ChEBI" id="CHEBI:29105"/>
    </cofactor>
</comment>
<keyword evidence="16" id="KW-1185">Reference proteome</keyword>
<comment type="similarity">
    <text evidence="6 10 11">Belongs to the ribulose-phosphate 3-epimerase family.</text>
</comment>
<feature type="active site" description="Proton acceptor" evidence="10 12">
    <location>
        <position position="34"/>
    </location>
</feature>
<comment type="caution">
    <text evidence="15">The sequence shown here is derived from an EMBL/GenBank/DDBJ whole genome shotgun (WGS) entry which is preliminary data.</text>
</comment>
<dbReference type="GO" id="GO:0004750">
    <property type="term" value="F:D-ribulose-phosphate 3-epimerase activity"/>
    <property type="evidence" value="ECO:0007669"/>
    <property type="project" value="UniProtKB-UniRule"/>
</dbReference>
<dbReference type="Proteomes" id="UP000052258">
    <property type="component" value="Unassembled WGS sequence"/>
</dbReference>
<comment type="function">
    <text evidence="10">Catalyzes the reversible epimerization of D-ribulose 5-phosphate to D-xylulose 5-phosphate.</text>
</comment>
<dbReference type="GO" id="GO:0046872">
    <property type="term" value="F:metal ion binding"/>
    <property type="evidence" value="ECO:0007669"/>
    <property type="project" value="UniProtKB-UniRule"/>
</dbReference>
<dbReference type="PIRSF" id="PIRSF001461">
    <property type="entry name" value="RPE"/>
    <property type="match status" value="1"/>
</dbReference>
<evidence type="ECO:0000256" key="10">
    <source>
        <dbReference type="HAMAP-Rule" id="MF_02227"/>
    </source>
</evidence>
<evidence type="ECO:0000256" key="3">
    <source>
        <dbReference type="ARBA" id="ARBA00001941"/>
    </source>
</evidence>
<feature type="binding site" evidence="10 14">
    <location>
        <position position="7"/>
    </location>
    <ligand>
        <name>substrate</name>
    </ligand>
</feature>
<comment type="catalytic activity">
    <reaction evidence="1 10 11">
        <text>D-ribulose 5-phosphate = D-xylulose 5-phosphate</text>
        <dbReference type="Rhea" id="RHEA:13677"/>
        <dbReference type="ChEBI" id="CHEBI:57737"/>
        <dbReference type="ChEBI" id="CHEBI:58121"/>
        <dbReference type="EC" id="5.1.3.1"/>
    </reaction>
</comment>
<organism evidence="15 16">
    <name type="scientific">Listeria fleischmannii 1991</name>
    <dbReference type="NCBI Taxonomy" id="1430899"/>
    <lineage>
        <taxon>Bacteria</taxon>
        <taxon>Bacillati</taxon>
        <taxon>Bacillota</taxon>
        <taxon>Bacilli</taxon>
        <taxon>Bacillales</taxon>
        <taxon>Listeriaceae</taxon>
        <taxon>Listeria</taxon>
    </lineage>
</organism>
<evidence type="ECO:0000313" key="16">
    <source>
        <dbReference type="Proteomes" id="UP000052258"/>
    </source>
</evidence>
<evidence type="ECO:0000256" key="9">
    <source>
        <dbReference type="ARBA" id="ARBA00023235"/>
    </source>
</evidence>
<feature type="binding site" evidence="10 13">
    <location>
        <position position="34"/>
    </location>
    <ligand>
        <name>a divalent metal cation</name>
        <dbReference type="ChEBI" id="CHEBI:60240"/>
    </ligand>
</feature>
<evidence type="ECO:0000256" key="13">
    <source>
        <dbReference type="PIRSR" id="PIRSR001461-2"/>
    </source>
</evidence>
<evidence type="ECO:0000256" key="1">
    <source>
        <dbReference type="ARBA" id="ARBA00001782"/>
    </source>
</evidence>
<feature type="binding site" evidence="10">
    <location>
        <begin position="174"/>
        <end position="176"/>
    </location>
    <ligand>
        <name>substrate</name>
    </ligand>
</feature>
<comment type="cofactor">
    <cofactor evidence="10 13">
        <name>a divalent metal cation</name>
        <dbReference type="ChEBI" id="CHEBI:60240"/>
    </cofactor>
    <text evidence="10 13">Binds 1 divalent metal cation per subunit.</text>
</comment>
<comment type="cofactor">
    <cofactor evidence="5">
        <name>Fe(2+)</name>
        <dbReference type="ChEBI" id="CHEBI:29033"/>
    </cofactor>
</comment>
<feature type="binding site" evidence="10 14">
    <location>
        <begin position="196"/>
        <end position="197"/>
    </location>
    <ligand>
        <name>substrate</name>
    </ligand>
</feature>
<evidence type="ECO:0000256" key="12">
    <source>
        <dbReference type="PIRSR" id="PIRSR001461-1"/>
    </source>
</evidence>
<gene>
    <name evidence="10" type="primary">rpe</name>
    <name evidence="15" type="ORF">X560_1117</name>
</gene>
<evidence type="ECO:0000256" key="14">
    <source>
        <dbReference type="PIRSR" id="PIRSR001461-3"/>
    </source>
</evidence>
<dbReference type="InterPro" id="IPR013785">
    <property type="entry name" value="Aldolase_TIM"/>
</dbReference>
<dbReference type="Gene3D" id="3.20.20.70">
    <property type="entry name" value="Aldolase class I"/>
    <property type="match status" value="1"/>
</dbReference>
<evidence type="ECO:0000256" key="8">
    <source>
        <dbReference type="ARBA" id="ARBA00022723"/>
    </source>
</evidence>
<dbReference type="GO" id="GO:0005737">
    <property type="term" value="C:cytoplasm"/>
    <property type="evidence" value="ECO:0007669"/>
    <property type="project" value="UniProtKB-ARBA"/>
</dbReference>
<evidence type="ECO:0000256" key="2">
    <source>
        <dbReference type="ARBA" id="ARBA00001936"/>
    </source>
</evidence>
<dbReference type="InterPro" id="IPR011060">
    <property type="entry name" value="RibuloseP-bd_barrel"/>
</dbReference>
<dbReference type="CDD" id="cd00429">
    <property type="entry name" value="RPE"/>
    <property type="match status" value="1"/>
</dbReference>
<reference evidence="15 16" key="1">
    <citation type="journal article" date="2015" name="Genome Biol. Evol.">
        <title>Comparative Genomics of Listeria Sensu Lato: Genus-Wide Differences in Evolutionary Dynamics and the Progressive Gain of Complex, Potentially Pathogenicity-Related Traits through Lateral Gene Transfer.</title>
        <authorList>
            <person name="Chiara M."/>
            <person name="Caruso M."/>
            <person name="D'Erchia A.M."/>
            <person name="Manzari C."/>
            <person name="Fraccalvieri R."/>
            <person name="Goffredo E."/>
            <person name="Latorre L."/>
            <person name="Miccolupo A."/>
            <person name="Padalino I."/>
            <person name="Santagada G."/>
            <person name="Chiocco D."/>
            <person name="Pesole G."/>
            <person name="Horner D.S."/>
            <person name="Parisi A."/>
        </authorList>
    </citation>
    <scope>NUCLEOTIDE SEQUENCE [LARGE SCALE GENOMIC DNA]</scope>
    <source>
        <strain evidence="15 16">1991</strain>
    </source>
</reference>
<dbReference type="SUPFAM" id="SSF51366">
    <property type="entry name" value="Ribulose-phoshate binding barrel"/>
    <property type="match status" value="1"/>
</dbReference>
<evidence type="ECO:0000313" key="15">
    <source>
        <dbReference type="EMBL" id="KMT60191.1"/>
    </source>
</evidence>
<evidence type="ECO:0000256" key="6">
    <source>
        <dbReference type="ARBA" id="ARBA00009541"/>
    </source>
</evidence>
<keyword evidence="9 10" id="KW-0413">Isomerase</keyword>
<dbReference type="InterPro" id="IPR026019">
    <property type="entry name" value="Ribul_P_3_epim"/>
</dbReference>
<feature type="binding site" evidence="10 13">
    <location>
        <position position="32"/>
    </location>
    <ligand>
        <name>a divalent metal cation</name>
        <dbReference type="ChEBI" id="CHEBI:60240"/>
    </ligand>
</feature>
<dbReference type="PATRIC" id="fig|1430899.3.peg.1151"/>
<dbReference type="PANTHER" id="PTHR11749">
    <property type="entry name" value="RIBULOSE-5-PHOSPHATE-3-EPIMERASE"/>
    <property type="match status" value="1"/>
</dbReference>
<dbReference type="EMBL" id="AZHO01000011">
    <property type="protein sequence ID" value="KMT60191.1"/>
    <property type="molecule type" value="Genomic_DNA"/>
</dbReference>
<proteinExistence type="inferred from homology"/>
<protein>
    <recommendedName>
        <fullName evidence="7 10">Ribulose-phosphate 3-epimerase</fullName>
        <ecNumber evidence="7 10">5.1.3.1</ecNumber>
    </recommendedName>
</protein>
<dbReference type="GO" id="GO:0006098">
    <property type="term" value="P:pentose-phosphate shunt"/>
    <property type="evidence" value="ECO:0007669"/>
    <property type="project" value="UniProtKB-UniRule"/>
</dbReference>
<evidence type="ECO:0000256" key="11">
    <source>
        <dbReference type="PIRNR" id="PIRNR001461"/>
    </source>
</evidence>
<dbReference type="HAMAP" id="MF_02227">
    <property type="entry name" value="RPE"/>
    <property type="match status" value="1"/>
</dbReference>
<keyword evidence="13" id="KW-0170">Cobalt</keyword>
<comment type="cofactor">
    <cofactor evidence="3">
        <name>Co(2+)</name>
        <dbReference type="ChEBI" id="CHEBI:48828"/>
    </cofactor>
</comment>
<dbReference type="NCBIfam" id="NF004076">
    <property type="entry name" value="PRK05581.1-4"/>
    <property type="match status" value="1"/>
</dbReference>
<dbReference type="AlphaFoldDB" id="A0A0J8J7B4"/>
<dbReference type="PROSITE" id="PS01085">
    <property type="entry name" value="RIBUL_P_3_EPIMER_1"/>
    <property type="match status" value="1"/>
</dbReference>
<dbReference type="OrthoDB" id="1645589at2"/>
<dbReference type="InterPro" id="IPR000056">
    <property type="entry name" value="Ribul_P_3_epim-like"/>
</dbReference>
<sequence length="214" mass="23233">MTLLAPSLLAANYMALGESIRDAELAGADYLHIDVMDGHFVPNLTFGIDMVSEIAKAAKIPLDVHLMLENPERYIEQFAEAGAKIISVHVEACPHIHRIIHQIKEAGCQAGVVLNPGTAAETLTSVLSEVDLVLQMTVNPGYGGQSFIPGTLSNIAFFNQYRKENGLHYRIEVDGGINQETADLCKDAGVDILVAGSYFFQSADKKDTADFLKK</sequence>
<evidence type="ECO:0000256" key="5">
    <source>
        <dbReference type="ARBA" id="ARBA00001954"/>
    </source>
</evidence>
<dbReference type="GO" id="GO:0019323">
    <property type="term" value="P:pentose catabolic process"/>
    <property type="evidence" value="ECO:0007669"/>
    <property type="project" value="UniProtKB-UniRule"/>
</dbReference>
<name>A0A0J8J7B4_9LIST</name>
<keyword evidence="13" id="KW-0862">Zinc</keyword>
<evidence type="ECO:0000256" key="7">
    <source>
        <dbReference type="ARBA" id="ARBA00013188"/>
    </source>
</evidence>
<feature type="active site" description="Proton donor" evidence="10 12">
    <location>
        <position position="174"/>
    </location>
</feature>
<dbReference type="EC" id="5.1.3.1" evidence="7 10"/>
<feature type="binding site" evidence="10 14">
    <location>
        <position position="65"/>
    </location>
    <ligand>
        <name>substrate</name>
    </ligand>
</feature>
<keyword evidence="10 11" id="KW-0119">Carbohydrate metabolism</keyword>
<dbReference type="FunFam" id="3.20.20.70:FF:000004">
    <property type="entry name" value="Ribulose-phosphate 3-epimerase"/>
    <property type="match status" value="1"/>
</dbReference>
<keyword evidence="8 10" id="KW-0479">Metal-binding</keyword>